<organism evidence="2 3">
    <name type="scientific">Exaiptasia diaphana</name>
    <name type="common">Tropical sea anemone</name>
    <name type="synonym">Aiptasia pulchella</name>
    <dbReference type="NCBI Taxonomy" id="2652724"/>
    <lineage>
        <taxon>Eukaryota</taxon>
        <taxon>Metazoa</taxon>
        <taxon>Cnidaria</taxon>
        <taxon>Anthozoa</taxon>
        <taxon>Hexacorallia</taxon>
        <taxon>Actiniaria</taxon>
        <taxon>Aiptasiidae</taxon>
        <taxon>Exaiptasia</taxon>
    </lineage>
</organism>
<feature type="compositionally biased region" description="Acidic residues" evidence="1">
    <location>
        <begin position="21"/>
        <end position="43"/>
    </location>
</feature>
<name>A0A913XVH3_EXADI</name>
<sequence length="177" mass="20927">MSQSNHSEEEDLSSDSIPTDTSEESSEESSDSSDVDSSEEQEDIDVWARIQHQAMDRYQQEYEVLVQKYKQNGDTDTAAEIRANNALLPSYRKALREVLFDELKWMHLFKRDPIYKKIIEKQKNLMDMESYDWEEATQSAIHQRKFLLNKLFTKEEVPKQSVNERFHPYSRNFSGFD</sequence>
<reference evidence="2" key="1">
    <citation type="submission" date="2022-11" db="UniProtKB">
        <authorList>
            <consortium name="EnsemblMetazoa"/>
        </authorList>
    </citation>
    <scope>IDENTIFICATION</scope>
</reference>
<evidence type="ECO:0000313" key="2">
    <source>
        <dbReference type="EnsemblMetazoa" id="XP_020910489.1"/>
    </source>
</evidence>
<dbReference type="AlphaFoldDB" id="A0A913XVH3"/>
<protein>
    <submittedName>
        <fullName evidence="2">Uncharacterized protein</fullName>
    </submittedName>
</protein>
<feature type="region of interest" description="Disordered" evidence="1">
    <location>
        <begin position="1"/>
        <end position="43"/>
    </location>
</feature>
<accession>A0A913XVH3</accession>
<dbReference type="OMA" id="VWARIQH"/>
<proteinExistence type="predicted"/>
<evidence type="ECO:0000313" key="3">
    <source>
        <dbReference type="Proteomes" id="UP000887567"/>
    </source>
</evidence>
<dbReference type="OrthoDB" id="5988764at2759"/>
<keyword evidence="3" id="KW-1185">Reference proteome</keyword>
<dbReference type="KEGG" id="epa:110248317"/>
<dbReference type="RefSeq" id="XP_020910489.1">
    <property type="nucleotide sequence ID" value="XM_021054830.2"/>
</dbReference>
<dbReference type="GeneID" id="110248317"/>
<dbReference type="EnsemblMetazoa" id="XM_021054830.2">
    <property type="protein sequence ID" value="XP_020910489.1"/>
    <property type="gene ID" value="LOC110248317"/>
</dbReference>
<dbReference type="Proteomes" id="UP000887567">
    <property type="component" value="Unplaced"/>
</dbReference>
<evidence type="ECO:0000256" key="1">
    <source>
        <dbReference type="SAM" id="MobiDB-lite"/>
    </source>
</evidence>